<name>A0A839DW92_9PSEU</name>
<gene>
    <name evidence="1" type="ORF">FHX42_003140</name>
</gene>
<evidence type="ECO:0000313" key="1">
    <source>
        <dbReference type="EMBL" id="MBA8825774.1"/>
    </source>
</evidence>
<dbReference type="AlphaFoldDB" id="A0A839DW92"/>
<proteinExistence type="predicted"/>
<evidence type="ECO:0000313" key="2">
    <source>
        <dbReference type="Proteomes" id="UP000569329"/>
    </source>
</evidence>
<comment type="caution">
    <text evidence="1">The sequence shown here is derived from an EMBL/GenBank/DDBJ whole genome shotgun (WGS) entry which is preliminary data.</text>
</comment>
<keyword evidence="2" id="KW-1185">Reference proteome</keyword>
<protein>
    <submittedName>
        <fullName evidence="1">Uncharacterized protein</fullName>
    </submittedName>
</protein>
<sequence>MFSESVATSGFLERYPELRRHTSALDSAVRQALDPKESCDRIEHILRTMG</sequence>
<dbReference type="EMBL" id="JACGWZ010000004">
    <property type="protein sequence ID" value="MBA8825774.1"/>
    <property type="molecule type" value="Genomic_DNA"/>
</dbReference>
<dbReference type="Proteomes" id="UP000569329">
    <property type="component" value="Unassembled WGS sequence"/>
</dbReference>
<reference evidence="1 2" key="1">
    <citation type="submission" date="2020-07" db="EMBL/GenBank/DDBJ databases">
        <title>Sequencing the genomes of 1000 actinobacteria strains.</title>
        <authorList>
            <person name="Klenk H.-P."/>
        </authorList>
    </citation>
    <scope>NUCLEOTIDE SEQUENCE [LARGE SCALE GENOMIC DNA]</scope>
    <source>
        <strain evidence="1 2">DSM 45975</strain>
    </source>
</reference>
<organism evidence="1 2">
    <name type="scientific">Halosaccharopolyspora lacisalsi</name>
    <dbReference type="NCBI Taxonomy" id="1000566"/>
    <lineage>
        <taxon>Bacteria</taxon>
        <taxon>Bacillati</taxon>
        <taxon>Actinomycetota</taxon>
        <taxon>Actinomycetes</taxon>
        <taxon>Pseudonocardiales</taxon>
        <taxon>Pseudonocardiaceae</taxon>
        <taxon>Halosaccharopolyspora</taxon>
    </lineage>
</organism>
<accession>A0A839DW92</accession>